<evidence type="ECO:0000313" key="1">
    <source>
        <dbReference type="EMBL" id="AYQ55743.1"/>
    </source>
</evidence>
<dbReference type="AlphaFoldDB" id="A0A3G3IIS0"/>
<gene>
    <name evidence="1" type="ORF">BKD89_08095</name>
</gene>
<dbReference type="Proteomes" id="UP000273278">
    <property type="component" value="Chromosome"/>
</dbReference>
<accession>A0A3G3IIS0</accession>
<evidence type="ECO:0000313" key="2">
    <source>
        <dbReference type="Proteomes" id="UP000273278"/>
    </source>
</evidence>
<proteinExistence type="predicted"/>
<protein>
    <submittedName>
        <fullName evidence="1">Uncharacterized protein</fullName>
    </submittedName>
</protein>
<reference evidence="1 2" key="1">
    <citation type="submission" date="2016-10" db="EMBL/GenBank/DDBJ databases">
        <title>Complete genome of the TMA-utilizing, human hosted archaeon Methanomethylophilus alvus Gen. nov, sp. nov., strain Mx-05, derived from a pure culture.</title>
        <authorList>
            <person name="Brugere J.-F."/>
            <person name="Ben Hania W."/>
            <person name="Chaudhary P.P."/>
            <person name="Gaci N."/>
            <person name="Borrel G."/>
            <person name="Cao Van Tuat L."/>
            <person name="Fardeau M.-L."/>
            <person name="Harris H.M.B."/>
            <person name="O'Toole P.W."/>
            <person name="Ollivier B."/>
        </authorList>
    </citation>
    <scope>NUCLEOTIDE SEQUENCE [LARGE SCALE GENOMIC DNA]</scope>
    <source>
        <strain evidence="1 2">Mx-05</strain>
    </source>
</reference>
<dbReference type="EMBL" id="CP017686">
    <property type="protein sequence ID" value="AYQ55743.1"/>
    <property type="molecule type" value="Genomic_DNA"/>
</dbReference>
<organism evidence="1 2">
    <name type="scientific">Methanomethylophilus alvi</name>
    <dbReference type="NCBI Taxonomy" id="1291540"/>
    <lineage>
        <taxon>Archaea</taxon>
        <taxon>Methanobacteriati</taxon>
        <taxon>Thermoplasmatota</taxon>
        <taxon>Thermoplasmata</taxon>
        <taxon>Methanomassiliicoccales</taxon>
        <taxon>Methanomethylophilaceae</taxon>
        <taxon>Methanomethylophilus</taxon>
    </lineage>
</organism>
<name>A0A3G3IIS0_9ARCH</name>
<sequence>MKKVDRLDEEILQDKILIDLHNTSLTLGEVMSRIESYKQDPLYRNCEIFMDGDRYAIVARPKVKK</sequence>